<dbReference type="AlphaFoldDB" id="A0A2P2N652"/>
<organism evidence="1">
    <name type="scientific">Rhizophora mucronata</name>
    <name type="common">Asiatic mangrove</name>
    <dbReference type="NCBI Taxonomy" id="61149"/>
    <lineage>
        <taxon>Eukaryota</taxon>
        <taxon>Viridiplantae</taxon>
        <taxon>Streptophyta</taxon>
        <taxon>Embryophyta</taxon>
        <taxon>Tracheophyta</taxon>
        <taxon>Spermatophyta</taxon>
        <taxon>Magnoliopsida</taxon>
        <taxon>eudicotyledons</taxon>
        <taxon>Gunneridae</taxon>
        <taxon>Pentapetalae</taxon>
        <taxon>rosids</taxon>
        <taxon>fabids</taxon>
        <taxon>Malpighiales</taxon>
        <taxon>Rhizophoraceae</taxon>
        <taxon>Rhizophora</taxon>
    </lineage>
</organism>
<sequence>MTNKNKKHFVALTYQHSGANLIIIWNSKLKTKHSASHIHHHG</sequence>
<protein>
    <submittedName>
        <fullName evidence="1">Uncharacterized protein</fullName>
    </submittedName>
</protein>
<evidence type="ECO:0000313" key="1">
    <source>
        <dbReference type="EMBL" id="MBX37876.1"/>
    </source>
</evidence>
<proteinExistence type="predicted"/>
<reference evidence="1" key="1">
    <citation type="submission" date="2018-02" db="EMBL/GenBank/DDBJ databases">
        <title>Rhizophora mucronata_Transcriptome.</title>
        <authorList>
            <person name="Meera S.P."/>
            <person name="Sreeshan A."/>
            <person name="Augustine A."/>
        </authorList>
    </citation>
    <scope>NUCLEOTIDE SEQUENCE</scope>
    <source>
        <tissue evidence="1">Leaf</tissue>
    </source>
</reference>
<dbReference type="EMBL" id="GGEC01057392">
    <property type="protein sequence ID" value="MBX37876.1"/>
    <property type="molecule type" value="Transcribed_RNA"/>
</dbReference>
<accession>A0A2P2N652</accession>
<name>A0A2P2N652_RHIMU</name>